<comment type="caution">
    <text evidence="1">The sequence shown here is derived from an EMBL/GenBank/DDBJ whole genome shotgun (WGS) entry which is preliminary data.</text>
</comment>
<name>A0A315ZPK1_9ACTN</name>
<organism evidence="1 2">
    <name type="scientific">Quadrisphaera granulorum</name>
    <dbReference type="NCBI Taxonomy" id="317664"/>
    <lineage>
        <taxon>Bacteria</taxon>
        <taxon>Bacillati</taxon>
        <taxon>Actinomycetota</taxon>
        <taxon>Actinomycetes</taxon>
        <taxon>Kineosporiales</taxon>
        <taxon>Kineosporiaceae</taxon>
        <taxon>Quadrisphaera</taxon>
    </lineage>
</organism>
<proteinExistence type="predicted"/>
<gene>
    <name evidence="1" type="ORF">BXY45_14034</name>
</gene>
<accession>A0A315ZPK1</accession>
<protein>
    <submittedName>
        <fullName evidence="1">Uncharacterized protein</fullName>
    </submittedName>
</protein>
<reference evidence="1 2" key="1">
    <citation type="submission" date="2018-03" db="EMBL/GenBank/DDBJ databases">
        <title>Genomic Encyclopedia of Archaeal and Bacterial Type Strains, Phase II (KMG-II): from individual species to whole genera.</title>
        <authorList>
            <person name="Goeker M."/>
        </authorList>
    </citation>
    <scope>NUCLEOTIDE SEQUENCE [LARGE SCALE GENOMIC DNA]</scope>
    <source>
        <strain evidence="1 2">DSM 44889</strain>
    </source>
</reference>
<dbReference type="Proteomes" id="UP000245469">
    <property type="component" value="Unassembled WGS sequence"/>
</dbReference>
<keyword evidence="2" id="KW-1185">Reference proteome</keyword>
<dbReference type="EMBL" id="QGDQ01000040">
    <property type="protein sequence ID" value="PWJ47219.1"/>
    <property type="molecule type" value="Genomic_DNA"/>
</dbReference>
<evidence type="ECO:0000313" key="1">
    <source>
        <dbReference type="EMBL" id="PWJ47219.1"/>
    </source>
</evidence>
<evidence type="ECO:0000313" key="2">
    <source>
        <dbReference type="Proteomes" id="UP000245469"/>
    </source>
</evidence>
<sequence>MAPVTVVPVDDDDGALPGGRGELRLVTVLLTLAVPPAADADDAAALAADAAASTALHVVHAAGVEGHLPAPGATVVRAGRQQPWTVQAVTGRSVRLRDLAGDVVEVARSTVLPDPLDAGALAEGA</sequence>
<dbReference type="AlphaFoldDB" id="A0A315ZPK1"/>